<dbReference type="Proteomes" id="UP001073122">
    <property type="component" value="Unassembled WGS sequence"/>
</dbReference>
<evidence type="ECO:0008006" key="3">
    <source>
        <dbReference type="Google" id="ProtNLM"/>
    </source>
</evidence>
<protein>
    <recommendedName>
        <fullName evidence="3">CdiI immunity protein domain-containing protein</fullName>
    </recommendedName>
</protein>
<evidence type="ECO:0000313" key="2">
    <source>
        <dbReference type="Proteomes" id="UP001073122"/>
    </source>
</evidence>
<dbReference type="RefSeq" id="WP_267266001.1">
    <property type="nucleotide sequence ID" value="NZ_JAOVZW010000015.1"/>
</dbReference>
<reference evidence="1" key="1">
    <citation type="submission" date="2022-10" db="EMBL/GenBank/DDBJ databases">
        <title>Chryseobacterium sp. nov., a novel bacterial species.</title>
        <authorList>
            <person name="Cao Y."/>
        </authorList>
    </citation>
    <scope>NUCLEOTIDE SEQUENCE</scope>
    <source>
        <strain evidence="1">CCTCC AB2015118</strain>
    </source>
</reference>
<accession>A0ABT3XU37</accession>
<organism evidence="1 2">
    <name type="scientific">Chryseobacterium formosus</name>
    <dbReference type="NCBI Taxonomy" id="1537363"/>
    <lineage>
        <taxon>Bacteria</taxon>
        <taxon>Pseudomonadati</taxon>
        <taxon>Bacteroidota</taxon>
        <taxon>Flavobacteriia</taxon>
        <taxon>Flavobacteriales</taxon>
        <taxon>Weeksellaceae</taxon>
        <taxon>Chryseobacterium group</taxon>
        <taxon>Chryseobacterium</taxon>
    </lineage>
</organism>
<gene>
    <name evidence="1" type="ORF">OF897_12375</name>
</gene>
<evidence type="ECO:0000313" key="1">
    <source>
        <dbReference type="EMBL" id="MCX8524709.1"/>
    </source>
</evidence>
<name>A0ABT3XU37_9FLAO</name>
<comment type="caution">
    <text evidence="1">The sequence shown here is derived from an EMBL/GenBank/DDBJ whole genome shotgun (WGS) entry which is preliminary data.</text>
</comment>
<proteinExistence type="predicted"/>
<dbReference type="EMBL" id="JAOVZW010000015">
    <property type="protein sequence ID" value="MCX8524709.1"/>
    <property type="molecule type" value="Genomic_DNA"/>
</dbReference>
<keyword evidence="2" id="KW-1185">Reference proteome</keyword>
<sequence length="98" mass="11666">MNFTKDFPNLFQFFGGYFPDADFEQLTDEDIVSEYVLEHLSNNNYQKIQGLLVDINELMDNIDNYWEEVGDEVNRYFKNSDEALKWLIIIRQELSKNG</sequence>